<dbReference type="EMBL" id="CAJVPL010001377">
    <property type="protein sequence ID" value="CAG8568034.1"/>
    <property type="molecule type" value="Genomic_DNA"/>
</dbReference>
<protein>
    <submittedName>
        <fullName evidence="1">6498_t:CDS:1</fullName>
    </submittedName>
</protein>
<dbReference type="AlphaFoldDB" id="A0A9N9BKU4"/>
<keyword evidence="2" id="KW-1185">Reference proteome</keyword>
<organism evidence="1 2">
    <name type="scientific">Ambispora gerdemannii</name>
    <dbReference type="NCBI Taxonomy" id="144530"/>
    <lineage>
        <taxon>Eukaryota</taxon>
        <taxon>Fungi</taxon>
        <taxon>Fungi incertae sedis</taxon>
        <taxon>Mucoromycota</taxon>
        <taxon>Glomeromycotina</taxon>
        <taxon>Glomeromycetes</taxon>
        <taxon>Archaeosporales</taxon>
        <taxon>Ambisporaceae</taxon>
        <taxon>Ambispora</taxon>
    </lineage>
</organism>
<comment type="caution">
    <text evidence="1">The sequence shown here is derived from an EMBL/GenBank/DDBJ whole genome shotgun (WGS) entry which is preliminary data.</text>
</comment>
<reference evidence="1" key="1">
    <citation type="submission" date="2021-06" db="EMBL/GenBank/DDBJ databases">
        <authorList>
            <person name="Kallberg Y."/>
            <person name="Tangrot J."/>
            <person name="Rosling A."/>
        </authorList>
    </citation>
    <scope>NUCLEOTIDE SEQUENCE</scope>
    <source>
        <strain evidence="1">MT106</strain>
    </source>
</reference>
<evidence type="ECO:0000313" key="1">
    <source>
        <dbReference type="EMBL" id="CAG8568034.1"/>
    </source>
</evidence>
<sequence>MNESQVDFDLCRCRAQELHPLQNIQVPQHQQAAVAATSTETSIMAVVTETVTATD</sequence>
<proteinExistence type="predicted"/>
<accession>A0A9N9BKU4</accession>
<evidence type="ECO:0000313" key="2">
    <source>
        <dbReference type="Proteomes" id="UP000789831"/>
    </source>
</evidence>
<gene>
    <name evidence="1" type="ORF">AGERDE_LOCUS7494</name>
</gene>
<name>A0A9N9BKU4_9GLOM</name>
<dbReference type="Proteomes" id="UP000789831">
    <property type="component" value="Unassembled WGS sequence"/>
</dbReference>